<dbReference type="Proteomes" id="UP000182737">
    <property type="component" value="Unassembled WGS sequence"/>
</dbReference>
<protein>
    <submittedName>
        <fullName evidence="2">Uncharacterized protein</fullName>
    </submittedName>
</protein>
<proteinExistence type="predicted"/>
<evidence type="ECO:0000256" key="1">
    <source>
        <dbReference type="SAM" id="SignalP"/>
    </source>
</evidence>
<organism evidence="2 3">
    <name type="scientific">Treponema bryantii</name>
    <dbReference type="NCBI Taxonomy" id="163"/>
    <lineage>
        <taxon>Bacteria</taxon>
        <taxon>Pseudomonadati</taxon>
        <taxon>Spirochaetota</taxon>
        <taxon>Spirochaetia</taxon>
        <taxon>Spirochaetales</taxon>
        <taxon>Treponemataceae</taxon>
        <taxon>Treponema</taxon>
    </lineage>
</organism>
<dbReference type="RefSeq" id="WP_143090560.1">
    <property type="nucleotide sequence ID" value="NZ_FORI01000009.1"/>
</dbReference>
<gene>
    <name evidence="2" type="ORF">SAMN04487775_10939</name>
</gene>
<reference evidence="3" key="1">
    <citation type="submission" date="2016-10" db="EMBL/GenBank/DDBJ databases">
        <authorList>
            <person name="Varghese N."/>
            <person name="Submissions S."/>
        </authorList>
    </citation>
    <scope>NUCLEOTIDE SEQUENCE [LARGE SCALE GENOMIC DNA]</scope>
    <source>
        <strain evidence="3">XBD1002</strain>
    </source>
</reference>
<name>A0A1I3MHA6_9SPIR</name>
<sequence>MRNRLFFVLIILLTGMSTLTAVELSGTYDKNFTVTTEFNTVSKGKTLRVKKGATFVMTDAIVSGNIIVEEGASFIAPKDGQGYLVFSQGTHVEGIDLYYKVRVSDTLVFTRKFPMTLDEIWKSGNQQLIEMVSVIEFCYSTSLKGWISINEWRFMNPFNENLFDDYDMIFTKSASQEPEPECRSLIVKNKASVVILPRNDPGRRSPTINESIIVEAGSSLTGTKEARLELRNGAKVQGIPLYLFFDDKPVLTETFLSDLWTQREFKKRERLTIHYDSKLNGWVFEDRLYPSDLTDDVKKKIEKIKK</sequence>
<keyword evidence="3" id="KW-1185">Reference proteome</keyword>
<evidence type="ECO:0000313" key="3">
    <source>
        <dbReference type="Proteomes" id="UP000182737"/>
    </source>
</evidence>
<feature type="signal peptide" evidence="1">
    <location>
        <begin position="1"/>
        <end position="21"/>
    </location>
</feature>
<accession>A0A1I3MHA6</accession>
<evidence type="ECO:0000313" key="2">
    <source>
        <dbReference type="EMBL" id="SFI96389.1"/>
    </source>
</evidence>
<dbReference type="AlphaFoldDB" id="A0A1I3MHA6"/>
<feature type="chain" id="PRO_5010209562" evidence="1">
    <location>
        <begin position="22"/>
        <end position="306"/>
    </location>
</feature>
<dbReference type="EMBL" id="FORI01000009">
    <property type="protein sequence ID" value="SFI96389.1"/>
    <property type="molecule type" value="Genomic_DNA"/>
</dbReference>
<keyword evidence="1" id="KW-0732">Signal</keyword>